<dbReference type="AlphaFoldDB" id="A0A3S1CF97"/>
<accession>A0A3S1CF97</accession>
<gene>
    <name evidence="1" type="ORF">EJ913_19785</name>
</gene>
<reference evidence="1 2" key="1">
    <citation type="submission" date="2018-12" db="EMBL/GenBank/DDBJ databases">
        <authorList>
            <person name="Yang Y."/>
        </authorList>
    </citation>
    <scope>NUCLEOTIDE SEQUENCE [LARGE SCALE GENOMIC DNA]</scope>
    <source>
        <strain evidence="1 2">GSF71</strain>
    </source>
</reference>
<sequence>MPMFAGRNWTLADFQPFKYFENWTPFWGDVLTELDSRAEGIGEATAAAISAAEATLADRQTVAQDKAAVATDKTAMHTDRLAADADAAATAADRTAVAADKTAVHADRLAADTDAQATAADRLAVATDKTAVHADRVAADADAVATAADRLAVAADKATVVGDKQAVHDDRVAADAAAAQALAAAASVNLPAITVANAGQGLEVKPNGTGWQLATFLKALAGTATSWIRTVAGSAATPGLQVGEAGTGLYLVSAGVVALVLTGAVEVFRTAANGVASFGRAVVPKTVDAPWTSTITLDLTAGNKFRTTLGGATVYGNPTLTAAMIGQEFTIIPTQGTGNQTVSFSSLFKFPNGAAPTASTAAGKRDRVICEVVSTTAIDAVYIKGF</sequence>
<evidence type="ECO:0000313" key="2">
    <source>
        <dbReference type="Proteomes" id="UP000280346"/>
    </source>
</evidence>
<comment type="caution">
    <text evidence="1">The sequence shown here is derived from an EMBL/GenBank/DDBJ whole genome shotgun (WGS) entry which is preliminary data.</text>
</comment>
<proteinExistence type="predicted"/>
<evidence type="ECO:0000313" key="1">
    <source>
        <dbReference type="EMBL" id="RUQ67466.1"/>
    </source>
</evidence>
<dbReference type="EMBL" id="RZIJ01000017">
    <property type="protein sequence ID" value="RUQ67466.1"/>
    <property type="molecule type" value="Genomic_DNA"/>
</dbReference>
<name>A0A3S1CF97_9PROT</name>
<keyword evidence="2" id="KW-1185">Reference proteome</keyword>
<dbReference type="OrthoDB" id="7307620at2"/>
<protein>
    <submittedName>
        <fullName evidence="1">Uncharacterized protein</fullName>
    </submittedName>
</protein>
<dbReference type="Proteomes" id="UP000280346">
    <property type="component" value="Unassembled WGS sequence"/>
</dbReference>
<organism evidence="1 2">
    <name type="scientific">Azospirillum doebereinerae</name>
    <dbReference type="NCBI Taxonomy" id="92933"/>
    <lineage>
        <taxon>Bacteria</taxon>
        <taxon>Pseudomonadati</taxon>
        <taxon>Pseudomonadota</taxon>
        <taxon>Alphaproteobacteria</taxon>
        <taxon>Rhodospirillales</taxon>
        <taxon>Azospirillaceae</taxon>
        <taxon>Azospirillum</taxon>
    </lineage>
</organism>
<dbReference type="RefSeq" id="WP_127001063.1">
    <property type="nucleotide sequence ID" value="NZ_JBNPXW010000015.1"/>
</dbReference>